<dbReference type="InterPro" id="IPR031107">
    <property type="entry name" value="Small_HSP"/>
</dbReference>
<dbReference type="RefSeq" id="WP_246046834.1">
    <property type="nucleotide sequence ID" value="NZ_BAABAV010000002.1"/>
</dbReference>
<evidence type="ECO:0000259" key="3">
    <source>
        <dbReference type="PROSITE" id="PS01031"/>
    </source>
</evidence>
<dbReference type="Proteomes" id="UP001500027">
    <property type="component" value="Unassembled WGS sequence"/>
</dbReference>
<evidence type="ECO:0000313" key="4">
    <source>
        <dbReference type="EMBL" id="GAA4269924.1"/>
    </source>
</evidence>
<dbReference type="InterPro" id="IPR002068">
    <property type="entry name" value="A-crystallin/Hsp20_dom"/>
</dbReference>
<name>A0ABP8ED23_9FLAO</name>
<gene>
    <name evidence="4" type="ORF">GCM10022257_20250</name>
</gene>
<dbReference type="CDD" id="cd06464">
    <property type="entry name" value="ACD_sHsps-like"/>
    <property type="match status" value="1"/>
</dbReference>
<organism evidence="4 5">
    <name type="scientific">Hyunsoonleella aestuarii</name>
    <dbReference type="NCBI Taxonomy" id="912802"/>
    <lineage>
        <taxon>Bacteria</taxon>
        <taxon>Pseudomonadati</taxon>
        <taxon>Bacteroidota</taxon>
        <taxon>Flavobacteriia</taxon>
        <taxon>Flavobacteriales</taxon>
        <taxon>Flavobacteriaceae</taxon>
    </lineage>
</organism>
<comment type="caution">
    <text evidence="4">The sequence shown here is derived from an EMBL/GenBank/DDBJ whole genome shotgun (WGS) entry which is preliminary data.</text>
</comment>
<evidence type="ECO:0000256" key="2">
    <source>
        <dbReference type="RuleBase" id="RU003616"/>
    </source>
</evidence>
<dbReference type="InterPro" id="IPR008978">
    <property type="entry name" value="HSP20-like_chaperone"/>
</dbReference>
<dbReference type="Pfam" id="PF00011">
    <property type="entry name" value="HSP20"/>
    <property type="match status" value="1"/>
</dbReference>
<dbReference type="EMBL" id="BAABAV010000002">
    <property type="protein sequence ID" value="GAA4269924.1"/>
    <property type="molecule type" value="Genomic_DNA"/>
</dbReference>
<dbReference type="PROSITE" id="PS01031">
    <property type="entry name" value="SHSP"/>
    <property type="match status" value="1"/>
</dbReference>
<dbReference type="Gene3D" id="2.60.40.790">
    <property type="match status" value="1"/>
</dbReference>
<proteinExistence type="inferred from homology"/>
<feature type="domain" description="SHSP" evidence="3">
    <location>
        <begin position="59"/>
        <end position="175"/>
    </location>
</feature>
<protein>
    <recommendedName>
        <fullName evidence="3">SHSP domain-containing protein</fullName>
    </recommendedName>
</protein>
<comment type="similarity">
    <text evidence="1 2">Belongs to the small heat shock protein (HSP20) family.</text>
</comment>
<dbReference type="PANTHER" id="PTHR11527">
    <property type="entry name" value="HEAT-SHOCK PROTEIN 20 FAMILY MEMBER"/>
    <property type="match status" value="1"/>
</dbReference>
<reference evidence="5" key="1">
    <citation type="journal article" date="2019" name="Int. J. Syst. Evol. Microbiol.">
        <title>The Global Catalogue of Microorganisms (GCM) 10K type strain sequencing project: providing services to taxonomists for standard genome sequencing and annotation.</title>
        <authorList>
            <consortium name="The Broad Institute Genomics Platform"/>
            <consortium name="The Broad Institute Genome Sequencing Center for Infectious Disease"/>
            <person name="Wu L."/>
            <person name="Ma J."/>
        </authorList>
    </citation>
    <scope>NUCLEOTIDE SEQUENCE [LARGE SCALE GENOMIC DNA]</scope>
    <source>
        <strain evidence="5">JCM 17452</strain>
    </source>
</reference>
<evidence type="ECO:0000256" key="1">
    <source>
        <dbReference type="PROSITE-ProRule" id="PRU00285"/>
    </source>
</evidence>
<evidence type="ECO:0000313" key="5">
    <source>
        <dbReference type="Proteomes" id="UP001500027"/>
    </source>
</evidence>
<keyword evidence="5" id="KW-1185">Reference proteome</keyword>
<dbReference type="SUPFAM" id="SSF49764">
    <property type="entry name" value="HSP20-like chaperones"/>
    <property type="match status" value="1"/>
</dbReference>
<sequence length="175" mass="20644">MTTLIKRRKRNRLSPLESRLVTPWNNSFLRPWGGRFFTSNFDNLNSLMRFDDIFNDDFLEDDSLMPAVNVKEHEKDFEIEFAAPGFNKKDFEVTIEDDILHVSGVKEVEEEEKEKEYSRKEFSYKSFKRSMMLPPSVDLDQDVKASYKNGILKVRLLKNEETITQEPPKKVIEVD</sequence>
<accession>A0ABP8ED23</accession>